<evidence type="ECO:0008006" key="4">
    <source>
        <dbReference type="Google" id="ProtNLM"/>
    </source>
</evidence>
<dbReference type="EMBL" id="BPMK01000009">
    <property type="protein sequence ID" value="GIZ52232.1"/>
    <property type="molecule type" value="Genomic_DNA"/>
</dbReference>
<name>A0ABQ4Q5A8_9BURK</name>
<dbReference type="RefSeq" id="WP_220808394.1">
    <property type="nucleotide sequence ID" value="NZ_BPMK01000009.1"/>
</dbReference>
<proteinExistence type="predicted"/>
<feature type="signal peptide" evidence="1">
    <location>
        <begin position="1"/>
        <end position="18"/>
    </location>
</feature>
<feature type="chain" id="PRO_5047164747" description="Lipoprotein" evidence="1">
    <location>
        <begin position="19"/>
        <end position="389"/>
    </location>
</feature>
<accession>A0ABQ4Q5A8</accession>
<evidence type="ECO:0000313" key="2">
    <source>
        <dbReference type="EMBL" id="GIZ52232.1"/>
    </source>
</evidence>
<evidence type="ECO:0000256" key="1">
    <source>
        <dbReference type="SAM" id="SignalP"/>
    </source>
</evidence>
<protein>
    <recommendedName>
        <fullName evidence="4">Lipoprotein</fullName>
    </recommendedName>
</protein>
<keyword evidence="3" id="KW-1185">Reference proteome</keyword>
<keyword evidence="1" id="KW-0732">Signal</keyword>
<evidence type="ECO:0000313" key="3">
    <source>
        <dbReference type="Proteomes" id="UP000887222"/>
    </source>
</evidence>
<dbReference type="PROSITE" id="PS51257">
    <property type="entry name" value="PROKAR_LIPOPROTEIN"/>
    <property type="match status" value="1"/>
</dbReference>
<gene>
    <name evidence="2" type="ORF">NCCP691_22460</name>
</gene>
<organism evidence="2 3">
    <name type="scientific">Noviherbaspirillum aridicola</name>
    <dbReference type="NCBI Taxonomy" id="2849687"/>
    <lineage>
        <taxon>Bacteria</taxon>
        <taxon>Pseudomonadati</taxon>
        <taxon>Pseudomonadota</taxon>
        <taxon>Betaproteobacteria</taxon>
        <taxon>Burkholderiales</taxon>
        <taxon>Oxalobacteraceae</taxon>
        <taxon>Noviherbaspirillum</taxon>
    </lineage>
</organism>
<sequence>MRKVSALALLPLFLAACGGGGGGGNDDAGGTGDTGGASNPAPSETVAASSAAVVAQLDAKPVSGTSATVQAYDLTADIGDTWRLLLNQDGTFTVKVLATQYGLTDITGTYSQTTQGSFVTFTGANNSFVVTLDKRTSTIVGTMTIQGKKSSVVGTGYAIPASLSKLAGDYVYFGSTRNAVGGADSGVIGGSFRIAENGTDVTLCDGGLINASGNCDSIDGVSANVRVSLTLAKDSTSDITRIKLGSENFGIVSLQAGDRGPVLVIDRFGTSGGVARTGALYAVKQQALKGNEADGTWECSYLGTKLFTVVANGNSMKATGTNGDSTSETFHYNKVVGTSANGFITSVAQGDSLTEGVVFLPLSSSLAVVELDGYGSDPFDAAAVCRPKN</sequence>
<reference evidence="2 3" key="1">
    <citation type="journal article" date="2022" name="Int. J. Syst. Evol. Microbiol.">
        <title>Noviherbaspirillum aridicola sp. nov., isolated from an arid soil in Pakistan.</title>
        <authorList>
            <person name="Khan I.U."/>
            <person name="Saqib M."/>
            <person name="Amin A."/>
            <person name="Hussain F."/>
            <person name="Li L."/>
            <person name="Liu Y.H."/>
            <person name="Fang B.Z."/>
            <person name="Ahmed I."/>
            <person name="Li W.J."/>
        </authorList>
    </citation>
    <scope>NUCLEOTIDE SEQUENCE [LARGE SCALE GENOMIC DNA]</scope>
    <source>
        <strain evidence="2 3">NCCP-691</strain>
    </source>
</reference>
<comment type="caution">
    <text evidence="2">The sequence shown here is derived from an EMBL/GenBank/DDBJ whole genome shotgun (WGS) entry which is preliminary data.</text>
</comment>
<dbReference type="Proteomes" id="UP000887222">
    <property type="component" value="Unassembled WGS sequence"/>
</dbReference>